<evidence type="ECO:0000256" key="1">
    <source>
        <dbReference type="SAM" id="MobiDB-lite"/>
    </source>
</evidence>
<dbReference type="AlphaFoldDB" id="A0AAF0YFC0"/>
<dbReference type="EMBL" id="CP086717">
    <property type="protein sequence ID" value="WOO82764.1"/>
    <property type="molecule type" value="Genomic_DNA"/>
</dbReference>
<sequence length="84" mass="8821">MAAVAILALTAASFAGTLYAVFSDDEGQGTVMAEHKAAVSGDSSVAHHHDDASEKTDLAHPPAGRINSRHHRHHRARVHPPAAL</sequence>
<dbReference type="RefSeq" id="XP_062628796.1">
    <property type="nucleotide sequence ID" value="XM_062772812.1"/>
</dbReference>
<gene>
    <name evidence="3" type="ORF">LOC62_04G006250</name>
</gene>
<dbReference type="Proteomes" id="UP000827549">
    <property type="component" value="Chromosome 4"/>
</dbReference>
<evidence type="ECO:0000313" key="4">
    <source>
        <dbReference type="Proteomes" id="UP000827549"/>
    </source>
</evidence>
<protein>
    <submittedName>
        <fullName evidence="3">Uncharacterized protein</fullName>
    </submittedName>
</protein>
<feature type="signal peptide" evidence="2">
    <location>
        <begin position="1"/>
        <end position="20"/>
    </location>
</feature>
<feature type="compositionally biased region" description="Basic and acidic residues" evidence="1">
    <location>
        <begin position="45"/>
        <end position="58"/>
    </location>
</feature>
<feature type="region of interest" description="Disordered" evidence="1">
    <location>
        <begin position="38"/>
        <end position="84"/>
    </location>
</feature>
<keyword evidence="4" id="KW-1185">Reference proteome</keyword>
<dbReference type="GeneID" id="87809475"/>
<evidence type="ECO:0000256" key="2">
    <source>
        <dbReference type="SAM" id="SignalP"/>
    </source>
</evidence>
<evidence type="ECO:0000313" key="3">
    <source>
        <dbReference type="EMBL" id="WOO82764.1"/>
    </source>
</evidence>
<keyword evidence="2" id="KW-0732">Signal</keyword>
<name>A0AAF0YFC0_9TREE</name>
<accession>A0AAF0YFC0</accession>
<organism evidence="3 4">
    <name type="scientific">Vanrija pseudolonga</name>
    <dbReference type="NCBI Taxonomy" id="143232"/>
    <lineage>
        <taxon>Eukaryota</taxon>
        <taxon>Fungi</taxon>
        <taxon>Dikarya</taxon>
        <taxon>Basidiomycota</taxon>
        <taxon>Agaricomycotina</taxon>
        <taxon>Tremellomycetes</taxon>
        <taxon>Trichosporonales</taxon>
        <taxon>Trichosporonaceae</taxon>
        <taxon>Vanrija</taxon>
    </lineage>
</organism>
<feature type="chain" id="PRO_5042043394" evidence="2">
    <location>
        <begin position="21"/>
        <end position="84"/>
    </location>
</feature>
<proteinExistence type="predicted"/>
<reference evidence="3" key="1">
    <citation type="submission" date="2023-10" db="EMBL/GenBank/DDBJ databases">
        <authorList>
            <person name="Noh H."/>
        </authorList>
    </citation>
    <scope>NUCLEOTIDE SEQUENCE</scope>
    <source>
        <strain evidence="3">DUCC4014</strain>
    </source>
</reference>
<feature type="compositionally biased region" description="Basic residues" evidence="1">
    <location>
        <begin position="67"/>
        <end position="78"/>
    </location>
</feature>